<dbReference type="Proteomes" id="UP000274515">
    <property type="component" value="Unassembled WGS sequence"/>
</dbReference>
<evidence type="ECO:0000256" key="4">
    <source>
        <dbReference type="SAM" id="MobiDB-lite"/>
    </source>
</evidence>
<organism evidence="6 7">
    <name type="scientific">Saccharopolyspora rhizosphaerae</name>
    <dbReference type="NCBI Taxonomy" id="2492662"/>
    <lineage>
        <taxon>Bacteria</taxon>
        <taxon>Bacillati</taxon>
        <taxon>Actinomycetota</taxon>
        <taxon>Actinomycetes</taxon>
        <taxon>Pseudonocardiales</taxon>
        <taxon>Pseudonocardiaceae</taxon>
        <taxon>Saccharopolyspora</taxon>
    </lineage>
</organism>
<comment type="caution">
    <text evidence="6">The sequence shown here is derived from an EMBL/GenBank/DDBJ whole genome shotgun (WGS) entry which is preliminary data.</text>
</comment>
<accession>A0A426JM53</accession>
<dbReference type="PROSITE" id="PS00622">
    <property type="entry name" value="HTH_LUXR_1"/>
    <property type="match status" value="1"/>
</dbReference>
<name>A0A426JM53_9PSEU</name>
<reference evidence="6 7" key="1">
    <citation type="submission" date="2018-11" db="EMBL/GenBank/DDBJ databases">
        <title>Saccharopolyspora rhizosphaerae sp. nov., an actinomycete isolated from rhizosphere soil in Thailand.</title>
        <authorList>
            <person name="Intra B."/>
            <person name="Euanorasetr J."/>
            <person name="Take A."/>
            <person name="Inahashi Y."/>
            <person name="Mori M."/>
            <person name="Panbangred W."/>
            <person name="Matsumoto A."/>
        </authorList>
    </citation>
    <scope>NUCLEOTIDE SEQUENCE [LARGE SCALE GENOMIC DNA]</scope>
    <source>
        <strain evidence="6 7">H219</strain>
    </source>
</reference>
<proteinExistence type="predicted"/>
<keyword evidence="7" id="KW-1185">Reference proteome</keyword>
<dbReference type="InterPro" id="IPR036388">
    <property type="entry name" value="WH-like_DNA-bd_sf"/>
</dbReference>
<dbReference type="InterPro" id="IPR000792">
    <property type="entry name" value="Tscrpt_reg_LuxR_C"/>
</dbReference>
<feature type="domain" description="HTH luxR-type" evidence="5">
    <location>
        <begin position="244"/>
        <end position="309"/>
    </location>
</feature>
<dbReference type="InterPro" id="IPR029016">
    <property type="entry name" value="GAF-like_dom_sf"/>
</dbReference>
<dbReference type="InterPro" id="IPR016032">
    <property type="entry name" value="Sig_transdc_resp-reg_C-effctor"/>
</dbReference>
<dbReference type="Pfam" id="PF00196">
    <property type="entry name" value="GerE"/>
    <property type="match status" value="1"/>
</dbReference>
<dbReference type="GO" id="GO:0006355">
    <property type="term" value="P:regulation of DNA-templated transcription"/>
    <property type="evidence" value="ECO:0007669"/>
    <property type="project" value="InterPro"/>
</dbReference>
<evidence type="ECO:0000256" key="3">
    <source>
        <dbReference type="ARBA" id="ARBA00023163"/>
    </source>
</evidence>
<dbReference type="Gene3D" id="1.10.10.10">
    <property type="entry name" value="Winged helix-like DNA-binding domain superfamily/Winged helix DNA-binding domain"/>
    <property type="match status" value="1"/>
</dbReference>
<dbReference type="CDD" id="cd06170">
    <property type="entry name" value="LuxR_C_like"/>
    <property type="match status" value="1"/>
</dbReference>
<dbReference type="PANTHER" id="PTHR44688:SF16">
    <property type="entry name" value="DNA-BINDING TRANSCRIPTIONAL ACTIVATOR DEVR_DOSR"/>
    <property type="match status" value="1"/>
</dbReference>
<dbReference type="SUPFAM" id="SSF55781">
    <property type="entry name" value="GAF domain-like"/>
    <property type="match status" value="1"/>
</dbReference>
<dbReference type="SMART" id="SM00421">
    <property type="entry name" value="HTH_LUXR"/>
    <property type="match status" value="1"/>
</dbReference>
<keyword evidence="3" id="KW-0804">Transcription</keyword>
<evidence type="ECO:0000313" key="7">
    <source>
        <dbReference type="Proteomes" id="UP000274515"/>
    </source>
</evidence>
<dbReference type="SUPFAM" id="SSF46894">
    <property type="entry name" value="C-terminal effector domain of the bipartite response regulators"/>
    <property type="match status" value="1"/>
</dbReference>
<keyword evidence="2" id="KW-0238">DNA-binding</keyword>
<evidence type="ECO:0000256" key="1">
    <source>
        <dbReference type="ARBA" id="ARBA00023015"/>
    </source>
</evidence>
<protein>
    <recommendedName>
        <fullName evidence="5">HTH luxR-type domain-containing protein</fullName>
    </recommendedName>
</protein>
<dbReference type="PANTHER" id="PTHR44688">
    <property type="entry name" value="DNA-BINDING TRANSCRIPTIONAL ACTIVATOR DEVR_DOSR"/>
    <property type="match status" value="1"/>
</dbReference>
<dbReference type="Gene3D" id="3.30.450.40">
    <property type="match status" value="1"/>
</dbReference>
<evidence type="ECO:0000259" key="5">
    <source>
        <dbReference type="PROSITE" id="PS50043"/>
    </source>
</evidence>
<feature type="region of interest" description="Disordered" evidence="4">
    <location>
        <begin position="14"/>
        <end position="34"/>
    </location>
</feature>
<dbReference type="PROSITE" id="PS50043">
    <property type="entry name" value="HTH_LUXR_2"/>
    <property type="match status" value="1"/>
</dbReference>
<evidence type="ECO:0000313" key="6">
    <source>
        <dbReference type="EMBL" id="RRO14298.1"/>
    </source>
</evidence>
<dbReference type="GO" id="GO:0003677">
    <property type="term" value="F:DNA binding"/>
    <property type="evidence" value="ECO:0007669"/>
    <property type="project" value="UniProtKB-KW"/>
</dbReference>
<sequence>MRLPLRCDDAVPRRLHRRPGRGIPTRGGSGAESRRDIHHLDRRWSWGGRMDDDVVADWIDRLLPERLRWLERSTGVPVVFGGSTSKTRLVIGRLRGTYGTGLSGLEVRPGTGLGGRVLRDRTPHRVNDYARTADITHEYDPIVVRQERLTSVFALPITVGDAVCGVLYGAVRDHLPVGDRAVRTAEVAVAQLGRDVEERLRPDPGLDGADPLAELAAVIAETDDEALRTRLMRIHRELGGREPATEPQVTLAPREVEALRLVEVGASNVEIAARMGLSPQTVKTYLRNAARKLAVRNRTAAVHAARTAGLL</sequence>
<dbReference type="EMBL" id="RSAA01000020">
    <property type="protein sequence ID" value="RRO14298.1"/>
    <property type="molecule type" value="Genomic_DNA"/>
</dbReference>
<keyword evidence="1" id="KW-0805">Transcription regulation</keyword>
<dbReference type="PRINTS" id="PR00038">
    <property type="entry name" value="HTHLUXR"/>
</dbReference>
<dbReference type="AlphaFoldDB" id="A0A426JM53"/>
<gene>
    <name evidence="6" type="ORF">EIL87_21485</name>
</gene>
<evidence type="ECO:0000256" key="2">
    <source>
        <dbReference type="ARBA" id="ARBA00023125"/>
    </source>
</evidence>